<accession>A0ABZ0IWR4</accession>
<proteinExistence type="predicted"/>
<evidence type="ECO:0000256" key="1">
    <source>
        <dbReference type="SAM" id="MobiDB-lite"/>
    </source>
</evidence>
<dbReference type="GO" id="GO:0004045">
    <property type="term" value="F:peptidyl-tRNA hydrolase activity"/>
    <property type="evidence" value="ECO:0007669"/>
    <property type="project" value="UniProtKB-EC"/>
</dbReference>
<gene>
    <name evidence="3" type="primary">arfB</name>
    <name evidence="3" type="ORF">RT717_12615</name>
</gene>
<dbReference type="PANTHER" id="PTHR47814">
    <property type="entry name" value="PEPTIDYL-TRNA HYDROLASE ARFB"/>
    <property type="match status" value="1"/>
</dbReference>
<name>A0ABZ0IWR4_9BACT</name>
<evidence type="ECO:0000313" key="4">
    <source>
        <dbReference type="Proteomes" id="UP001302349"/>
    </source>
</evidence>
<dbReference type="InterPro" id="IPR000352">
    <property type="entry name" value="Pep_chain_release_fac_I"/>
</dbReference>
<dbReference type="Proteomes" id="UP001302349">
    <property type="component" value="Chromosome"/>
</dbReference>
<dbReference type="SUPFAM" id="SSF110916">
    <property type="entry name" value="Peptidyl-tRNA hydrolase domain-like"/>
    <property type="match status" value="1"/>
</dbReference>
<evidence type="ECO:0000259" key="2">
    <source>
        <dbReference type="Pfam" id="PF00472"/>
    </source>
</evidence>
<keyword evidence="3" id="KW-0378">Hydrolase</keyword>
<dbReference type="PANTHER" id="PTHR47814:SF1">
    <property type="entry name" value="PEPTIDYL-TRNA HYDROLASE ARFB"/>
    <property type="match status" value="1"/>
</dbReference>
<dbReference type="EMBL" id="CP136051">
    <property type="protein sequence ID" value="WOK09483.1"/>
    <property type="molecule type" value="Genomic_DNA"/>
</dbReference>
<keyword evidence="4" id="KW-1185">Reference proteome</keyword>
<dbReference type="RefSeq" id="WP_317492101.1">
    <property type="nucleotide sequence ID" value="NZ_CP136051.1"/>
</dbReference>
<feature type="region of interest" description="Disordered" evidence="1">
    <location>
        <begin position="101"/>
        <end position="136"/>
    </location>
</feature>
<dbReference type="Gene3D" id="3.30.160.20">
    <property type="match status" value="1"/>
</dbReference>
<dbReference type="Pfam" id="PF00472">
    <property type="entry name" value="RF-1"/>
    <property type="match status" value="1"/>
</dbReference>
<dbReference type="EC" id="3.1.1.29" evidence="3"/>
<sequence>MSYPASPAIQDILTELVFSATTGGGPGGQHVNKVSTKVTLRWSIQESAIISDEQKAILLSKLANKLTKEGELLLSSHESRSQLKNKEEVIRKLSSLIQQAFERKKARKPTKPGKAAVQRRIDAKKKLSEKKKWRRE</sequence>
<protein>
    <submittedName>
        <fullName evidence="3">Alternative ribosome rescue aminoacyl-tRNA hydrolase ArfB</fullName>
        <ecNumber evidence="3">3.1.1.29</ecNumber>
    </submittedName>
</protein>
<evidence type="ECO:0000313" key="3">
    <source>
        <dbReference type="EMBL" id="WOK09483.1"/>
    </source>
</evidence>
<reference evidence="3 4" key="1">
    <citation type="journal article" date="2023" name="Microbiol. Resour. Announc.">
        <title>Complete Genome Sequence of Imperialibacter roseus strain P4T.</title>
        <authorList>
            <person name="Tizabi D.R."/>
            <person name="Bachvaroff T."/>
            <person name="Hill R.T."/>
        </authorList>
    </citation>
    <scope>NUCLEOTIDE SEQUENCE [LARGE SCALE GENOMIC DNA]</scope>
    <source>
        <strain evidence="3 4">P4T</strain>
    </source>
</reference>
<feature type="compositionally biased region" description="Basic residues" evidence="1">
    <location>
        <begin position="127"/>
        <end position="136"/>
    </location>
</feature>
<feature type="domain" description="Prokaryotic-type class I peptide chain release factors" evidence="2">
    <location>
        <begin position="15"/>
        <end position="131"/>
    </location>
</feature>
<organism evidence="3 4">
    <name type="scientific">Imperialibacter roseus</name>
    <dbReference type="NCBI Taxonomy" id="1324217"/>
    <lineage>
        <taxon>Bacteria</taxon>
        <taxon>Pseudomonadati</taxon>
        <taxon>Bacteroidota</taxon>
        <taxon>Cytophagia</taxon>
        <taxon>Cytophagales</taxon>
        <taxon>Flammeovirgaceae</taxon>
        <taxon>Imperialibacter</taxon>
    </lineage>
</organism>
<dbReference type="NCBIfam" id="NF006718">
    <property type="entry name" value="PRK09256.1"/>
    <property type="match status" value="1"/>
</dbReference>